<dbReference type="Gene3D" id="3.40.50.620">
    <property type="entry name" value="HUPs"/>
    <property type="match status" value="1"/>
</dbReference>
<dbReference type="AlphaFoldDB" id="A0A1M5PS75"/>
<evidence type="ECO:0000256" key="9">
    <source>
        <dbReference type="ARBA" id="ARBA00033999"/>
    </source>
</evidence>
<dbReference type="InterPro" id="IPR014729">
    <property type="entry name" value="Rossmann-like_a/b/a_fold"/>
</dbReference>
<evidence type="ECO:0000256" key="10">
    <source>
        <dbReference type="ARBA" id="ARBA00059220"/>
    </source>
</evidence>
<dbReference type="PANTHER" id="PTHR11455">
    <property type="entry name" value="CRYPTOCHROME"/>
    <property type="match status" value="1"/>
</dbReference>
<keyword evidence="17" id="KW-1185">Reference proteome</keyword>
<evidence type="ECO:0000256" key="4">
    <source>
        <dbReference type="ARBA" id="ARBA00014046"/>
    </source>
</evidence>
<sequence length="475" mass="54256">MTQPVSLVWFRQDLRVKDNPALQAANDFGTVVPIFIKDTSIDAEEQPGGAANWWLHHSLTALNDRLNGHLQFFEGDPKKLIPELVEKFDAKAVFWNRCYEPAAIERDTQIKQSLKETDCAVSSFNASLLWEPMSIRKQDGGVYKVFTPYYRKGCLQASSPRYPVPSPERITYSSVDNIGCSLSSLNLLPTLDWAADFTNHWQPGEKGAAKHLSDFIHNAASGYEDQRNIPSVKGTSRLSPHLHFGEISPNQVWYALIDAFEQPDNKHLDCYLSELGWREFSYYLLFHFPSLPTQNFNGQFDHFTWRNKEDEFTAWTKGQTGIPIVDAGMRELWQTGYMHNRVRMIVGSFLVKNLLVDWRKGERWFWDCLLDADRASNSASWQWIAGSGADAAPYFRIFNPVLQGEKFDKHGEYVKKYCPELARMPDKYIHKPWDAPANILAHAGVVLGKNYPKPIADLKASRQRALDAYAETKGK</sequence>
<dbReference type="InterPro" id="IPR002081">
    <property type="entry name" value="Cryptochrome/DNA_photolyase_1"/>
</dbReference>
<dbReference type="EMBL" id="FQWD01000006">
    <property type="protein sequence ID" value="SHH04436.1"/>
    <property type="molecule type" value="Genomic_DNA"/>
</dbReference>
<dbReference type="Pfam" id="PF00875">
    <property type="entry name" value="DNA_photolyase"/>
    <property type="match status" value="1"/>
</dbReference>
<dbReference type="RefSeq" id="WP_073324540.1">
    <property type="nucleotide sequence ID" value="NZ_FQWD01000006.1"/>
</dbReference>
<evidence type="ECO:0000256" key="7">
    <source>
        <dbReference type="ARBA" id="ARBA00022991"/>
    </source>
</evidence>
<keyword evidence="5 12" id="KW-0285">Flavoprotein</keyword>
<gene>
    <name evidence="16" type="ORF">SAMN05216361_3571</name>
</gene>
<dbReference type="InterPro" id="IPR036134">
    <property type="entry name" value="Crypto/Photolyase_FAD-like_sf"/>
</dbReference>
<organism evidence="16 17">
    <name type="scientific">Marisediminitalea aggregata</name>
    <dbReference type="NCBI Taxonomy" id="634436"/>
    <lineage>
        <taxon>Bacteria</taxon>
        <taxon>Pseudomonadati</taxon>
        <taxon>Pseudomonadota</taxon>
        <taxon>Gammaproteobacteria</taxon>
        <taxon>Alteromonadales</taxon>
        <taxon>Alteromonadaceae</taxon>
        <taxon>Marisediminitalea</taxon>
    </lineage>
</organism>
<accession>A0A1M5PS75</accession>
<dbReference type="GO" id="GO:0003677">
    <property type="term" value="F:DNA binding"/>
    <property type="evidence" value="ECO:0007669"/>
    <property type="project" value="TreeGrafter"/>
</dbReference>
<comment type="cofactor">
    <cofactor evidence="12">
        <name>FAD</name>
        <dbReference type="ChEBI" id="CHEBI:57692"/>
    </cofactor>
    <text evidence="12">Binds 1 FAD per subunit.</text>
</comment>
<dbReference type="GO" id="GO:0003904">
    <property type="term" value="F:deoxyribodipyrimidine photo-lyase activity"/>
    <property type="evidence" value="ECO:0007669"/>
    <property type="project" value="UniProtKB-EC"/>
</dbReference>
<evidence type="ECO:0000256" key="14">
    <source>
        <dbReference type="RuleBase" id="RU004182"/>
    </source>
</evidence>
<dbReference type="PROSITE" id="PS00394">
    <property type="entry name" value="DNA_PHOTOLYASES_1_1"/>
    <property type="match status" value="1"/>
</dbReference>
<keyword evidence="6 12" id="KW-0274">FAD</keyword>
<dbReference type="InterPro" id="IPR018394">
    <property type="entry name" value="DNA_photolyase_1_CS_C"/>
</dbReference>
<evidence type="ECO:0000256" key="8">
    <source>
        <dbReference type="ARBA" id="ARBA00031671"/>
    </source>
</evidence>
<evidence type="ECO:0000256" key="6">
    <source>
        <dbReference type="ARBA" id="ARBA00022827"/>
    </source>
</evidence>
<name>A0A1M5PS75_9ALTE</name>
<dbReference type="PANTHER" id="PTHR11455:SF9">
    <property type="entry name" value="CRYPTOCHROME CIRCADIAN CLOCK 5 ISOFORM X1"/>
    <property type="match status" value="1"/>
</dbReference>
<evidence type="ECO:0000256" key="11">
    <source>
        <dbReference type="ARBA" id="ARBA00083107"/>
    </source>
</evidence>
<dbReference type="GO" id="GO:0000719">
    <property type="term" value="P:photoreactive repair"/>
    <property type="evidence" value="ECO:0007669"/>
    <property type="project" value="UniProtKB-ARBA"/>
</dbReference>
<dbReference type="Pfam" id="PF03441">
    <property type="entry name" value="FAD_binding_7"/>
    <property type="match status" value="1"/>
</dbReference>
<evidence type="ECO:0000313" key="17">
    <source>
        <dbReference type="Proteomes" id="UP000184520"/>
    </source>
</evidence>
<dbReference type="FunFam" id="1.10.579.10:FF:000003">
    <property type="entry name" value="Deoxyribodipyrimidine photo-lyase"/>
    <property type="match status" value="1"/>
</dbReference>
<feature type="binding site" evidence="12">
    <location>
        <begin position="371"/>
        <end position="373"/>
    </location>
    <ligand>
        <name>FAD</name>
        <dbReference type="ChEBI" id="CHEBI:57692"/>
    </ligand>
</feature>
<dbReference type="InterPro" id="IPR006050">
    <property type="entry name" value="DNA_photolyase_N"/>
</dbReference>
<comment type="similarity">
    <text evidence="14">Belongs to the DNA photolyase family.</text>
</comment>
<dbReference type="SUPFAM" id="SSF48173">
    <property type="entry name" value="Cryptochrome/photolyase FAD-binding domain"/>
    <property type="match status" value="1"/>
</dbReference>
<comment type="cofactor">
    <cofactor evidence="1">
        <name>(6R)-5,10-methylene-5,6,7,8-tetrahydrofolate</name>
        <dbReference type="ChEBI" id="CHEBI:15636"/>
    </cofactor>
</comment>
<dbReference type="SUPFAM" id="SSF52425">
    <property type="entry name" value="Cryptochrome/photolyase, N-terminal domain"/>
    <property type="match status" value="1"/>
</dbReference>
<dbReference type="OrthoDB" id="9772484at2"/>
<dbReference type="STRING" id="634436.SAMN05216361_3571"/>
<evidence type="ECO:0000256" key="3">
    <source>
        <dbReference type="ARBA" id="ARBA00013149"/>
    </source>
</evidence>
<feature type="site" description="Electron transfer via tryptophanyl radical" evidence="13">
    <location>
        <position position="305"/>
    </location>
</feature>
<feature type="site" description="Electron transfer via tryptophanyl radical" evidence="13">
    <location>
        <position position="358"/>
    </location>
</feature>
<feature type="binding site" evidence="12">
    <location>
        <begin position="235"/>
        <end position="239"/>
    </location>
    <ligand>
        <name>FAD</name>
        <dbReference type="ChEBI" id="CHEBI:57692"/>
    </ligand>
</feature>
<comment type="function">
    <text evidence="10">Involved in repair of UV radiation-induced DNA damage. Catalyzes the light-dependent monomerization (300-600 nm) of cyclobutyl pyrimidine dimers (in cis-syn configuration), which are formed between adjacent bases on the same DNA strand upon exposure to ultraviolet radiation.</text>
</comment>
<keyword evidence="16" id="KW-0456">Lyase</keyword>
<comment type="catalytic activity">
    <reaction evidence="9">
        <text>cyclobutadipyrimidine (in DNA) = 2 pyrimidine residues (in DNA).</text>
        <dbReference type="EC" id="4.1.99.3"/>
    </reaction>
</comment>
<evidence type="ECO:0000256" key="13">
    <source>
        <dbReference type="PIRSR" id="PIRSR602081-2"/>
    </source>
</evidence>
<feature type="binding site" evidence="12">
    <location>
        <position position="271"/>
    </location>
    <ligand>
        <name>FAD</name>
        <dbReference type="ChEBI" id="CHEBI:57692"/>
    </ligand>
</feature>
<reference evidence="17" key="1">
    <citation type="submission" date="2016-11" db="EMBL/GenBank/DDBJ databases">
        <authorList>
            <person name="Varghese N."/>
            <person name="Submissions S."/>
        </authorList>
    </citation>
    <scope>NUCLEOTIDE SEQUENCE [LARGE SCALE GENOMIC DNA]</scope>
    <source>
        <strain evidence="17">CGMCC 1.8995</strain>
    </source>
</reference>
<protein>
    <recommendedName>
        <fullName evidence="4">Deoxyribodipyrimidine photo-lyase</fullName>
        <ecNumber evidence="3">4.1.99.3</ecNumber>
    </recommendedName>
    <alternativeName>
        <fullName evidence="8">DNA photolyase</fullName>
    </alternativeName>
    <alternativeName>
        <fullName evidence="11">Photoreactivating enzyme</fullName>
    </alternativeName>
</protein>
<evidence type="ECO:0000313" key="16">
    <source>
        <dbReference type="EMBL" id="SHH04436.1"/>
    </source>
</evidence>
<evidence type="ECO:0000256" key="5">
    <source>
        <dbReference type="ARBA" id="ARBA00022630"/>
    </source>
</evidence>
<dbReference type="EC" id="4.1.99.3" evidence="3"/>
<comment type="similarity">
    <text evidence="2">Belongs to the DNA photolyase class-1 family.</text>
</comment>
<proteinExistence type="inferred from homology"/>
<evidence type="ECO:0000256" key="2">
    <source>
        <dbReference type="ARBA" id="ARBA00005862"/>
    </source>
</evidence>
<evidence type="ECO:0000256" key="1">
    <source>
        <dbReference type="ARBA" id="ARBA00001932"/>
    </source>
</evidence>
<dbReference type="Gene3D" id="1.25.40.80">
    <property type="match status" value="1"/>
</dbReference>
<evidence type="ECO:0000256" key="12">
    <source>
        <dbReference type="PIRSR" id="PIRSR602081-1"/>
    </source>
</evidence>
<dbReference type="Gene3D" id="1.10.579.10">
    <property type="entry name" value="DNA Cyclobutane Dipyrimidine Photolyase, subunit A, domain 3"/>
    <property type="match status" value="1"/>
</dbReference>
<evidence type="ECO:0000259" key="15">
    <source>
        <dbReference type="PROSITE" id="PS51645"/>
    </source>
</evidence>
<dbReference type="PROSITE" id="PS51645">
    <property type="entry name" value="PHR_CRY_ALPHA_BETA"/>
    <property type="match status" value="1"/>
</dbReference>
<dbReference type="GO" id="GO:0009416">
    <property type="term" value="P:response to light stimulus"/>
    <property type="evidence" value="ECO:0007669"/>
    <property type="project" value="TreeGrafter"/>
</dbReference>
<dbReference type="Proteomes" id="UP000184520">
    <property type="component" value="Unassembled WGS sequence"/>
</dbReference>
<keyword evidence="7 14" id="KW-0157">Chromophore</keyword>
<feature type="binding site" evidence="12">
    <location>
        <position position="223"/>
    </location>
    <ligand>
        <name>FAD</name>
        <dbReference type="ChEBI" id="CHEBI:57692"/>
    </ligand>
</feature>
<dbReference type="InterPro" id="IPR005101">
    <property type="entry name" value="Cryptochr/Photolyase_FAD-bd"/>
</dbReference>
<dbReference type="GO" id="GO:0071949">
    <property type="term" value="F:FAD binding"/>
    <property type="evidence" value="ECO:0007669"/>
    <property type="project" value="TreeGrafter"/>
</dbReference>
<feature type="domain" description="Photolyase/cryptochrome alpha/beta" evidence="15">
    <location>
        <begin position="4"/>
        <end position="129"/>
    </location>
</feature>
<dbReference type="PRINTS" id="PR00147">
    <property type="entry name" value="DNAPHOTLYASE"/>
</dbReference>
<feature type="site" description="Electron transfer via tryptophanyl radical" evidence="13">
    <location>
        <position position="381"/>
    </location>
</feature>
<dbReference type="InterPro" id="IPR036155">
    <property type="entry name" value="Crypto/Photolyase_N_sf"/>
</dbReference>